<evidence type="ECO:0000313" key="2">
    <source>
        <dbReference type="Proteomes" id="UP001633002"/>
    </source>
</evidence>
<dbReference type="AlphaFoldDB" id="A0ABD3GJJ8"/>
<comment type="caution">
    <text evidence="1">The sequence shown here is derived from an EMBL/GenBank/DDBJ whole genome shotgun (WGS) entry which is preliminary data.</text>
</comment>
<name>A0ABD3GJJ8_9MARC</name>
<keyword evidence="2" id="KW-1185">Reference proteome</keyword>
<gene>
    <name evidence="1" type="ORF">R1sor_022336</name>
</gene>
<protein>
    <submittedName>
        <fullName evidence="1">Uncharacterized protein</fullName>
    </submittedName>
</protein>
<reference evidence="1 2" key="1">
    <citation type="submission" date="2024-09" db="EMBL/GenBank/DDBJ databases">
        <title>Chromosome-scale assembly of Riccia sorocarpa.</title>
        <authorList>
            <person name="Paukszto L."/>
        </authorList>
    </citation>
    <scope>NUCLEOTIDE SEQUENCE [LARGE SCALE GENOMIC DNA]</scope>
    <source>
        <strain evidence="1">LP-2024</strain>
        <tissue evidence="1">Aerial parts of the thallus</tissue>
    </source>
</reference>
<proteinExistence type="predicted"/>
<evidence type="ECO:0000313" key="1">
    <source>
        <dbReference type="EMBL" id="KAL3679380.1"/>
    </source>
</evidence>
<dbReference type="EMBL" id="JBJQOH010000007">
    <property type="protein sequence ID" value="KAL3679380.1"/>
    <property type="molecule type" value="Genomic_DNA"/>
</dbReference>
<sequence length="112" mass="12878">MTSEGKLLGRFEFMAKVLENPRNQRVFPLDVTKAILCYVSKIIEFLDPDLTKSFLPGALAVMELFVRRDEPVDPEKGIRPSDRFISVSFMIDKHLDTIIGHILTPEVKDWLM</sequence>
<organism evidence="1 2">
    <name type="scientific">Riccia sorocarpa</name>
    <dbReference type="NCBI Taxonomy" id="122646"/>
    <lineage>
        <taxon>Eukaryota</taxon>
        <taxon>Viridiplantae</taxon>
        <taxon>Streptophyta</taxon>
        <taxon>Embryophyta</taxon>
        <taxon>Marchantiophyta</taxon>
        <taxon>Marchantiopsida</taxon>
        <taxon>Marchantiidae</taxon>
        <taxon>Marchantiales</taxon>
        <taxon>Ricciaceae</taxon>
        <taxon>Riccia</taxon>
    </lineage>
</organism>
<dbReference type="Proteomes" id="UP001633002">
    <property type="component" value="Unassembled WGS sequence"/>
</dbReference>
<feature type="non-terminal residue" evidence="1">
    <location>
        <position position="112"/>
    </location>
</feature>
<accession>A0ABD3GJJ8</accession>